<evidence type="ECO:0000259" key="7">
    <source>
        <dbReference type="Pfam" id="PF00460"/>
    </source>
</evidence>
<dbReference type="PANTHER" id="PTHR30435">
    <property type="entry name" value="FLAGELLAR PROTEIN"/>
    <property type="match status" value="1"/>
</dbReference>
<evidence type="ECO:0000313" key="11">
    <source>
        <dbReference type="Proteomes" id="UP000481327"/>
    </source>
</evidence>
<comment type="similarity">
    <text evidence="2 6">Belongs to the flagella basal body rod proteins family.</text>
</comment>
<evidence type="ECO:0000259" key="8">
    <source>
        <dbReference type="Pfam" id="PF06429"/>
    </source>
</evidence>
<feature type="domain" description="Flagellar basal-body/hook protein C-terminal" evidence="8">
    <location>
        <begin position="195"/>
        <end position="239"/>
    </location>
</feature>
<reference evidence="10 11" key="1">
    <citation type="submission" date="2019-09" db="EMBL/GenBank/DDBJ databases">
        <title>Polymorphobacter sp. isolated from a lake in China.</title>
        <authorList>
            <person name="Liu Z."/>
        </authorList>
    </citation>
    <scope>NUCLEOTIDE SEQUENCE [LARGE SCALE GENOMIC DNA]</scope>
    <source>
        <strain evidence="10 11">D40P</strain>
    </source>
</reference>
<evidence type="ECO:0000256" key="1">
    <source>
        <dbReference type="ARBA" id="ARBA00004117"/>
    </source>
</evidence>
<dbReference type="InterPro" id="IPR037925">
    <property type="entry name" value="FlgE/F/G-like"/>
</dbReference>
<evidence type="ECO:0000259" key="9">
    <source>
        <dbReference type="Pfam" id="PF22692"/>
    </source>
</evidence>
<organism evidence="10 11">
    <name type="scientific">Sandarakinorhabdus fusca</name>
    <dbReference type="NCBI Taxonomy" id="1439888"/>
    <lineage>
        <taxon>Bacteria</taxon>
        <taxon>Pseudomonadati</taxon>
        <taxon>Pseudomonadota</taxon>
        <taxon>Alphaproteobacteria</taxon>
        <taxon>Sphingomonadales</taxon>
        <taxon>Sphingosinicellaceae</taxon>
        <taxon>Sandarakinorhabdus</taxon>
    </lineage>
</organism>
<keyword evidence="10" id="KW-0282">Flagellum</keyword>
<keyword evidence="10" id="KW-0969">Cilium</keyword>
<comment type="caution">
    <text evidence="10">The sequence shown here is derived from an EMBL/GenBank/DDBJ whole genome shotgun (WGS) entry which is preliminary data.</text>
</comment>
<keyword evidence="10" id="KW-0966">Cell projection</keyword>
<dbReference type="NCBIfam" id="TIGR03506">
    <property type="entry name" value="FlgEFG_subfam"/>
    <property type="match status" value="1"/>
</dbReference>
<protein>
    <recommendedName>
        <fullName evidence="5 6">Flagellar basal-body rod protein FlgF</fullName>
    </recommendedName>
</protein>
<dbReference type="AlphaFoldDB" id="A0A7C9GM97"/>
<dbReference type="Pfam" id="PF06429">
    <property type="entry name" value="Flg_bbr_C"/>
    <property type="match status" value="1"/>
</dbReference>
<dbReference type="PANTHER" id="PTHR30435:SF18">
    <property type="entry name" value="FLAGELLAR BASAL-BODY ROD PROTEIN FLGF"/>
    <property type="match status" value="1"/>
</dbReference>
<dbReference type="InterPro" id="IPR053967">
    <property type="entry name" value="LlgE_F_G-like_D1"/>
</dbReference>
<dbReference type="GO" id="GO:0071978">
    <property type="term" value="P:bacterial-type flagellum-dependent swarming motility"/>
    <property type="evidence" value="ECO:0007669"/>
    <property type="project" value="TreeGrafter"/>
</dbReference>
<proteinExistence type="inferred from homology"/>
<dbReference type="GO" id="GO:0030694">
    <property type="term" value="C:bacterial-type flagellum basal body, rod"/>
    <property type="evidence" value="ECO:0007669"/>
    <property type="project" value="UniProtKB-UniRule"/>
</dbReference>
<keyword evidence="3 6" id="KW-0975">Bacterial flagellum</keyword>
<evidence type="ECO:0000313" key="10">
    <source>
        <dbReference type="EMBL" id="MQT15735.1"/>
    </source>
</evidence>
<dbReference type="RefSeq" id="WP_152576207.1">
    <property type="nucleotide sequence ID" value="NZ_JAATJI010000001.1"/>
</dbReference>
<comment type="subcellular location">
    <subcellularLocation>
        <location evidence="1 6">Bacterial flagellum basal body</location>
    </subcellularLocation>
</comment>
<evidence type="ECO:0000256" key="3">
    <source>
        <dbReference type="ARBA" id="ARBA00023143"/>
    </source>
</evidence>
<name>A0A7C9GM97_9SPHN</name>
<evidence type="ECO:0000256" key="4">
    <source>
        <dbReference type="ARBA" id="ARBA00038560"/>
    </source>
</evidence>
<feature type="domain" description="Flagellar hook protein FlgE/F/G-like D1" evidence="9">
    <location>
        <begin position="82"/>
        <end position="150"/>
    </location>
</feature>
<dbReference type="EMBL" id="WIOL01000001">
    <property type="protein sequence ID" value="MQT15735.1"/>
    <property type="molecule type" value="Genomic_DNA"/>
</dbReference>
<dbReference type="InterPro" id="IPR010930">
    <property type="entry name" value="Flg_bb/hook_C_dom"/>
</dbReference>
<sequence>MDRLIYTALTGLAARTRSQAVMANNLANAQTTGFRREIVAAEGRYLTGGATPARAQAGAFSVATPRENGKVAATGRALDIALGGNAWLAIQGPVVAGNPTEAYTRRGDLDISTSGILQNGDGRAVLNQNGVPITVAAGASLTIAPDGTLTTRTNGIDANIGRLKLVAARALEKGADGMFTSKDPLPVDPDARLASGALETSNVQTAGALAELVEESRGFEVNARLLTIAKDIDERTARLMAFESN</sequence>
<accession>A0A7C9GM97</accession>
<evidence type="ECO:0000256" key="6">
    <source>
        <dbReference type="RuleBase" id="RU362116"/>
    </source>
</evidence>
<dbReference type="Proteomes" id="UP000481327">
    <property type="component" value="Unassembled WGS sequence"/>
</dbReference>
<feature type="domain" description="Flagellar basal body rod protein N-terminal" evidence="7">
    <location>
        <begin position="5"/>
        <end position="35"/>
    </location>
</feature>
<dbReference type="InterPro" id="IPR001444">
    <property type="entry name" value="Flag_bb_rod_N"/>
</dbReference>
<dbReference type="InterPro" id="IPR020013">
    <property type="entry name" value="Flagellar_FlgE/F/G"/>
</dbReference>
<dbReference type="Pfam" id="PF00460">
    <property type="entry name" value="Flg_bb_rod"/>
    <property type="match status" value="1"/>
</dbReference>
<keyword evidence="11" id="KW-1185">Reference proteome</keyword>
<dbReference type="SUPFAM" id="SSF117143">
    <property type="entry name" value="Flagellar hook protein flgE"/>
    <property type="match status" value="1"/>
</dbReference>
<comment type="subunit">
    <text evidence="4 6">The basal body constitutes a major portion of the flagellar organelle and consists of five rings (E,L,P,S, and M) mounted on a central rod. The rod consists of about 26 subunits of FlgG in the distal portion, and FlgB, FlgC and FlgF are thought to build up the proximal portion of the rod with about 6 subunits each.</text>
</comment>
<dbReference type="OrthoDB" id="9804559at2"/>
<evidence type="ECO:0000256" key="5">
    <source>
        <dbReference type="ARBA" id="ARBA00040228"/>
    </source>
</evidence>
<evidence type="ECO:0000256" key="2">
    <source>
        <dbReference type="ARBA" id="ARBA00009677"/>
    </source>
</evidence>
<gene>
    <name evidence="10" type="ORF">F3168_00450</name>
</gene>
<dbReference type="Pfam" id="PF22692">
    <property type="entry name" value="LlgE_F_G_D1"/>
    <property type="match status" value="1"/>
</dbReference>